<evidence type="ECO:0000313" key="1">
    <source>
        <dbReference type="EMBL" id="SKB04142.1"/>
    </source>
</evidence>
<dbReference type="InterPro" id="IPR043504">
    <property type="entry name" value="Peptidase_S1_PA_chymotrypsin"/>
</dbReference>
<dbReference type="AlphaFoldDB" id="A0A1T4YQT7"/>
<gene>
    <name evidence="1" type="ORF">SAMN06295964_0484</name>
</gene>
<accession>A0A1T4YQT7</accession>
<dbReference type="Pfam" id="PF13365">
    <property type="entry name" value="Trypsin_2"/>
    <property type="match status" value="1"/>
</dbReference>
<sequence>MTEIVVEDLRSLLVTPMANGEDLSSATGFVVWFEGTTYLVTNWHVLAGRHSGTGAPLHSSGATPDALRIQHVLRTPLATRTEVVEPCRDEDGVAIWLEHPTLGRQVDVAGLPLTTTDRMLLDGYSLEVEDSPVHVVPGERLNVIGFPFGISSAQGLPVWTTAFAATYPDLPFQESPCFLIDARTREGQSGSPVIFHSSSGIYPAGRGQNVLTASGPTVTRFMGVYSGRVNPDSDLGRVWTPEAIKDVLAGAKTSSAL</sequence>
<evidence type="ECO:0000313" key="2">
    <source>
        <dbReference type="Proteomes" id="UP000191040"/>
    </source>
</evidence>
<protein>
    <submittedName>
        <fullName evidence="1">Trypsin-like peptidase domain-containing protein</fullName>
    </submittedName>
</protein>
<dbReference type="STRING" id="1736691.SAMN06295964_0484"/>
<reference evidence="2" key="1">
    <citation type="submission" date="2017-02" db="EMBL/GenBank/DDBJ databases">
        <authorList>
            <person name="Varghese N."/>
            <person name="Submissions S."/>
        </authorList>
    </citation>
    <scope>NUCLEOTIDE SEQUENCE [LARGE SCALE GENOMIC DNA]</scope>
    <source>
        <strain evidence="2">9H-4</strain>
    </source>
</reference>
<dbReference type="EMBL" id="LT796768">
    <property type="protein sequence ID" value="SKB04142.1"/>
    <property type="molecule type" value="Genomic_DNA"/>
</dbReference>
<dbReference type="OrthoDB" id="7191282at2"/>
<dbReference type="InterPro" id="IPR009003">
    <property type="entry name" value="Peptidase_S1_PA"/>
</dbReference>
<dbReference type="Proteomes" id="UP000191040">
    <property type="component" value="Chromosome I"/>
</dbReference>
<proteinExistence type="predicted"/>
<keyword evidence="2" id="KW-1185">Reference proteome</keyword>
<dbReference type="SUPFAM" id="SSF50494">
    <property type="entry name" value="Trypsin-like serine proteases"/>
    <property type="match status" value="1"/>
</dbReference>
<dbReference type="Gene3D" id="2.40.10.10">
    <property type="entry name" value="Trypsin-like serine proteases"/>
    <property type="match status" value="2"/>
</dbReference>
<dbReference type="RefSeq" id="WP_078698674.1">
    <property type="nucleotide sequence ID" value="NZ_LT796768.1"/>
</dbReference>
<name>A0A1T4YQT7_9ACTN</name>
<organism evidence="1 2">
    <name type="scientific">Aeromicrobium choanae</name>
    <dbReference type="NCBI Taxonomy" id="1736691"/>
    <lineage>
        <taxon>Bacteria</taxon>
        <taxon>Bacillati</taxon>
        <taxon>Actinomycetota</taxon>
        <taxon>Actinomycetes</taxon>
        <taxon>Propionibacteriales</taxon>
        <taxon>Nocardioidaceae</taxon>
        <taxon>Aeromicrobium</taxon>
    </lineage>
</organism>